<protein>
    <submittedName>
        <fullName evidence="1">Uncharacterized protein</fullName>
    </submittedName>
</protein>
<proteinExistence type="predicted"/>
<sequence length="38" mass="4176">MIKKPLPDLVCPHSSASFCRRCTASFSTALPYRAGYPC</sequence>
<organism evidence="1">
    <name type="scientific">Mycobacterium xenopi 4042</name>
    <dbReference type="NCBI Taxonomy" id="1299334"/>
    <lineage>
        <taxon>Bacteria</taxon>
        <taxon>Bacillati</taxon>
        <taxon>Actinomycetota</taxon>
        <taxon>Actinomycetes</taxon>
        <taxon>Mycobacteriales</taxon>
        <taxon>Mycobacteriaceae</taxon>
        <taxon>Mycobacterium</taxon>
    </lineage>
</organism>
<gene>
    <name evidence="1" type="ORF">I553_10214</name>
</gene>
<name>X7ZKJ8_MYCXE</name>
<evidence type="ECO:0000313" key="1">
    <source>
        <dbReference type="EMBL" id="EUA19105.1"/>
    </source>
</evidence>
<dbReference type="AlphaFoldDB" id="X7ZKJ8"/>
<accession>X7ZKJ8</accession>
<dbReference type="EMBL" id="JAOB01000074">
    <property type="protein sequence ID" value="EUA19105.1"/>
    <property type="molecule type" value="Genomic_DNA"/>
</dbReference>
<comment type="caution">
    <text evidence="1">The sequence shown here is derived from an EMBL/GenBank/DDBJ whole genome shotgun (WGS) entry which is preliminary data.</text>
</comment>
<reference evidence="1" key="1">
    <citation type="submission" date="2014-01" db="EMBL/GenBank/DDBJ databases">
        <authorList>
            <person name="Brown-Elliot B."/>
            <person name="Wallace R."/>
            <person name="Lenaerts A."/>
            <person name="Ordway D."/>
            <person name="DeGroote M.A."/>
            <person name="Parker T."/>
            <person name="Sizemore C."/>
            <person name="Tallon L.J."/>
            <person name="Sadzewicz L.K."/>
            <person name="Sengamalay N."/>
            <person name="Fraser C.M."/>
            <person name="Hine E."/>
            <person name="Shefchek K.A."/>
            <person name="Das S.P."/>
            <person name="Tettelin H."/>
        </authorList>
    </citation>
    <scope>NUCLEOTIDE SEQUENCE [LARGE SCALE GENOMIC DNA]</scope>
    <source>
        <strain evidence="1">4042</strain>
    </source>
</reference>